<accession>A0A1F7GZL9</accession>
<dbReference type="GO" id="GO:0005975">
    <property type="term" value="P:carbohydrate metabolic process"/>
    <property type="evidence" value="ECO:0007669"/>
    <property type="project" value="InterPro"/>
</dbReference>
<comment type="caution">
    <text evidence="2">The sequence shown here is derived from an EMBL/GenBank/DDBJ whole genome shotgun (WGS) entry which is preliminary data.</text>
</comment>
<dbReference type="Gene3D" id="1.50.10.10">
    <property type="match status" value="1"/>
</dbReference>
<dbReference type="GO" id="GO:0004553">
    <property type="term" value="F:hydrolase activity, hydrolyzing O-glycosyl compounds"/>
    <property type="evidence" value="ECO:0007669"/>
    <property type="project" value="UniProtKB-ARBA"/>
</dbReference>
<dbReference type="InterPro" id="IPR012341">
    <property type="entry name" value="6hp_glycosidase-like_sf"/>
</dbReference>
<evidence type="ECO:0000313" key="3">
    <source>
        <dbReference type="Proteomes" id="UP000177159"/>
    </source>
</evidence>
<dbReference type="SUPFAM" id="SSF48208">
    <property type="entry name" value="Six-hairpin glycosidases"/>
    <property type="match status" value="1"/>
</dbReference>
<reference evidence="2 3" key="1">
    <citation type="journal article" date="2016" name="Nat. Commun.">
        <title>Thousands of microbial genomes shed light on interconnected biogeochemical processes in an aquifer system.</title>
        <authorList>
            <person name="Anantharaman K."/>
            <person name="Brown C.T."/>
            <person name="Hug L.A."/>
            <person name="Sharon I."/>
            <person name="Castelle C.J."/>
            <person name="Probst A.J."/>
            <person name="Thomas B.C."/>
            <person name="Singh A."/>
            <person name="Wilkins M.J."/>
            <person name="Karaoz U."/>
            <person name="Brodie E.L."/>
            <person name="Williams K.H."/>
            <person name="Hubbard S.S."/>
            <person name="Banfield J.F."/>
        </authorList>
    </citation>
    <scope>NUCLEOTIDE SEQUENCE [LARGE SCALE GENOMIC DNA]</scope>
</reference>
<feature type="domain" description="GH15-like" evidence="1">
    <location>
        <begin position="300"/>
        <end position="638"/>
    </location>
</feature>
<name>A0A1F7GZL9_9BACT</name>
<proteinExistence type="predicted"/>
<protein>
    <recommendedName>
        <fullName evidence="1">GH15-like domain-containing protein</fullName>
    </recommendedName>
</protein>
<dbReference type="Pfam" id="PF00723">
    <property type="entry name" value="Glyco_hydro_15"/>
    <property type="match status" value="1"/>
</dbReference>
<dbReference type="PANTHER" id="PTHR31616:SF13">
    <property type="entry name" value="GLUCAN 1,4-ALPHA-GLUCOSIDASE"/>
    <property type="match status" value="1"/>
</dbReference>
<evidence type="ECO:0000259" key="1">
    <source>
        <dbReference type="Pfam" id="PF00723"/>
    </source>
</evidence>
<dbReference type="Proteomes" id="UP000177159">
    <property type="component" value="Unassembled WGS sequence"/>
</dbReference>
<organism evidence="2 3">
    <name type="scientific">Candidatus Roizmanbacteria bacterium RIFCSPHIGHO2_02_FULL_37_24</name>
    <dbReference type="NCBI Taxonomy" id="1802037"/>
    <lineage>
        <taxon>Bacteria</taxon>
        <taxon>Candidatus Roizmaniibacteriota</taxon>
    </lineage>
</organism>
<sequence length="659" mass="75834">MPKSLVLGNGTVLVCLNADANLSDFYFPYVGLENHIGGHYKHRIGVYADGNIRWFGDPSWKIETDYIADTLAGITKAVNDFLQVQMTVEDVVYNEKNIFLREVTLKNVSDRDREIKIYFHHQFELYESHRGDTAYYDPIKRIIIHYKGRRIFLINAVAEHRQFDDYSIGLFEIEGKEGTHKDADDGKLSKNPVEHGLVDSVIGLTLFLKAGQKTTINYWMTASKHMHSAFRLNEYVLKRTPEYLMQSTKNFWKAWTNKQNFSFYGLDNNIISLFKKSLLCMRAHVGNNGSILASGDSDMLQHGRDTYSYVWPRDGAQVAIGLDKAGDVNVAKRFFEFCKDIITEEGFFMHKYRSDKSLGSSWHPWLRNGRIALPIQEDETALVVYALWKHYYITKDIEFIEELYNPVIKKAAEFMVDYRDPSTKLPKASYDLWEEKWGTHTFSCSAVYGALKAASRIASLLGKKNSMDRYNEAANEVKEAILHHLWDQENRTFLKSVNIDGDQMIPDKTIDMSSIYGIFKFGVLGIEDERVKQNIEVIKERLSPKTEVGGIARYEGDYYYRNTSDVPGNPWFITTLWLAQYYIEVAKQEADLNPVKEILKWTSQHTSRSGVLSEQLDPHSGAQVSAAPLTWSHAEYVITVIEYLEKLEHMGISKVFYPI</sequence>
<gene>
    <name evidence="2" type="ORF">A3C24_03180</name>
</gene>
<dbReference type="EMBL" id="MFZM01000006">
    <property type="protein sequence ID" value="OGK24560.1"/>
    <property type="molecule type" value="Genomic_DNA"/>
</dbReference>
<dbReference type="AlphaFoldDB" id="A0A1F7GZL9"/>
<evidence type="ECO:0000313" key="2">
    <source>
        <dbReference type="EMBL" id="OGK24560.1"/>
    </source>
</evidence>
<dbReference type="InterPro" id="IPR011613">
    <property type="entry name" value="GH15-like"/>
</dbReference>
<dbReference type="PANTHER" id="PTHR31616">
    <property type="entry name" value="TREHALASE"/>
    <property type="match status" value="1"/>
</dbReference>
<dbReference type="InterPro" id="IPR008928">
    <property type="entry name" value="6-hairpin_glycosidase_sf"/>
</dbReference>